<comment type="catalytic activity">
    <reaction evidence="10">
        <text>8-oxo-dGTP + H2O = 8-oxo-dGMP + diphosphate + H(+)</text>
        <dbReference type="Rhea" id="RHEA:31575"/>
        <dbReference type="ChEBI" id="CHEBI:15377"/>
        <dbReference type="ChEBI" id="CHEBI:15378"/>
        <dbReference type="ChEBI" id="CHEBI:33019"/>
        <dbReference type="ChEBI" id="CHEBI:63224"/>
        <dbReference type="ChEBI" id="CHEBI:77896"/>
        <dbReference type="EC" id="3.6.1.55"/>
    </reaction>
</comment>
<comment type="similarity">
    <text evidence="2">Belongs to the Nudix hydrolase family.</text>
</comment>
<evidence type="ECO:0000256" key="12">
    <source>
        <dbReference type="ARBA" id="ARBA00038905"/>
    </source>
</evidence>
<dbReference type="GO" id="GO:0006281">
    <property type="term" value="P:DNA repair"/>
    <property type="evidence" value="ECO:0007669"/>
    <property type="project" value="UniProtKB-KW"/>
</dbReference>
<dbReference type="GO" id="GO:0035539">
    <property type="term" value="F:8-oxo-7,8-dihydrodeoxyguanosine triphosphate pyrophosphatase activity"/>
    <property type="evidence" value="ECO:0007669"/>
    <property type="project" value="UniProtKB-EC"/>
</dbReference>
<dbReference type="AlphaFoldDB" id="A0A3G9GKF1"/>
<dbReference type="Proteomes" id="UP000198290">
    <property type="component" value="Chromosome"/>
</dbReference>
<evidence type="ECO:0000256" key="11">
    <source>
        <dbReference type="ARBA" id="ARBA00036904"/>
    </source>
</evidence>
<evidence type="ECO:0000256" key="6">
    <source>
        <dbReference type="ARBA" id="ARBA00022763"/>
    </source>
</evidence>
<dbReference type="InterPro" id="IPR047127">
    <property type="entry name" value="MutT-like"/>
</dbReference>
<reference evidence="19" key="1">
    <citation type="journal article" date="2017" name="Biotechnol. Biofuels">
        <title>Evaluation of environmental bacterial communities as a factor affecting the growth of duckweed Lemna minor.</title>
        <authorList>
            <person name="Ishizawa H."/>
            <person name="Kuroda M."/>
            <person name="Morikawa M."/>
            <person name="Ike M."/>
        </authorList>
    </citation>
    <scope>NUCLEOTIDE SEQUENCE [LARGE SCALE GENOMIC DNA]</scope>
    <source>
        <strain evidence="19">H3</strain>
    </source>
</reference>
<name>A0A3G9GKF1_9NEIS</name>
<evidence type="ECO:0000256" key="1">
    <source>
        <dbReference type="ARBA" id="ARBA00001946"/>
    </source>
</evidence>
<dbReference type="GO" id="GO:0044715">
    <property type="term" value="F:8-oxo-dGDP phosphatase activity"/>
    <property type="evidence" value="ECO:0007669"/>
    <property type="project" value="TreeGrafter"/>
</dbReference>
<evidence type="ECO:0000256" key="7">
    <source>
        <dbReference type="ARBA" id="ARBA00022801"/>
    </source>
</evidence>
<dbReference type="PROSITE" id="PS51462">
    <property type="entry name" value="NUDIX"/>
    <property type="match status" value="1"/>
</dbReference>
<dbReference type="NCBIfam" id="NF006530">
    <property type="entry name" value="PRK08999.1"/>
    <property type="match status" value="1"/>
</dbReference>
<keyword evidence="8" id="KW-0460">Magnesium</keyword>
<dbReference type="GO" id="GO:0008413">
    <property type="term" value="F:8-oxo-7,8-dihydroguanosine triphosphate pyrophosphatase activity"/>
    <property type="evidence" value="ECO:0007669"/>
    <property type="project" value="TreeGrafter"/>
</dbReference>
<keyword evidence="7 18" id="KW-0378">Hydrolase</keyword>
<comment type="catalytic activity">
    <reaction evidence="11">
        <text>8-oxo-GTP + H2O = 8-oxo-GMP + diphosphate + H(+)</text>
        <dbReference type="Rhea" id="RHEA:67616"/>
        <dbReference type="ChEBI" id="CHEBI:15377"/>
        <dbReference type="ChEBI" id="CHEBI:15378"/>
        <dbReference type="ChEBI" id="CHEBI:33019"/>
        <dbReference type="ChEBI" id="CHEBI:143553"/>
        <dbReference type="ChEBI" id="CHEBI:145694"/>
    </reaction>
</comment>
<evidence type="ECO:0000256" key="3">
    <source>
        <dbReference type="ARBA" id="ARBA00022457"/>
    </source>
</evidence>
<dbReference type="Gene3D" id="3.20.20.70">
    <property type="entry name" value="Aldolase class I"/>
    <property type="match status" value="1"/>
</dbReference>
<organism evidence="18 19">
    <name type="scientific">Aquitalea magnusonii</name>
    <dbReference type="NCBI Taxonomy" id="332411"/>
    <lineage>
        <taxon>Bacteria</taxon>
        <taxon>Pseudomonadati</taxon>
        <taxon>Pseudomonadota</taxon>
        <taxon>Betaproteobacteria</taxon>
        <taxon>Neisseriales</taxon>
        <taxon>Chromobacteriaceae</taxon>
        <taxon>Aquitalea</taxon>
    </lineage>
</organism>
<dbReference type="SUPFAM" id="SSF51391">
    <property type="entry name" value="Thiamin phosphate synthase"/>
    <property type="match status" value="1"/>
</dbReference>
<dbReference type="Pfam" id="PF02581">
    <property type="entry name" value="TMP-TENI"/>
    <property type="match status" value="1"/>
</dbReference>
<dbReference type="CDD" id="cd03425">
    <property type="entry name" value="NUDIX_MutT_NudA_like"/>
    <property type="match status" value="1"/>
</dbReference>
<dbReference type="Pfam" id="PF00293">
    <property type="entry name" value="NUDIX"/>
    <property type="match status" value="1"/>
</dbReference>
<evidence type="ECO:0000256" key="8">
    <source>
        <dbReference type="ARBA" id="ARBA00022842"/>
    </source>
</evidence>
<evidence type="ECO:0000256" key="13">
    <source>
        <dbReference type="ARBA" id="ARBA00040794"/>
    </source>
</evidence>
<evidence type="ECO:0000256" key="2">
    <source>
        <dbReference type="ARBA" id="ARBA00005582"/>
    </source>
</evidence>
<gene>
    <name evidence="18" type="ORF">DLM_3094</name>
</gene>
<evidence type="ECO:0000313" key="18">
    <source>
        <dbReference type="EMBL" id="BBF86691.1"/>
    </source>
</evidence>
<dbReference type="GO" id="GO:0006260">
    <property type="term" value="P:DNA replication"/>
    <property type="evidence" value="ECO:0007669"/>
    <property type="project" value="UniProtKB-KW"/>
</dbReference>
<proteinExistence type="inferred from homology"/>
<dbReference type="GO" id="GO:0009228">
    <property type="term" value="P:thiamine biosynthetic process"/>
    <property type="evidence" value="ECO:0007669"/>
    <property type="project" value="UniProtKB-KW"/>
</dbReference>
<dbReference type="EC" id="3.6.1.55" evidence="12"/>
<dbReference type="InterPro" id="IPR000086">
    <property type="entry name" value="NUDIX_hydrolase_dom"/>
</dbReference>
<keyword evidence="19" id="KW-1185">Reference proteome</keyword>
<dbReference type="STRING" id="332411.VI06_13360"/>
<reference evidence="18 19" key="2">
    <citation type="journal article" date="2017" name="Genome Announc.">
        <title>Draft genome sequence of Aquitalea magnusonii strain H3, a plant growth-promoting bacterium of duckweed Lemna minor.</title>
        <authorList>
            <person name="Ishizawa H."/>
            <person name="Kuroda M."/>
            <person name="Ike M."/>
        </authorList>
    </citation>
    <scope>NUCLEOTIDE SEQUENCE [LARGE SCALE GENOMIC DNA]</scope>
    <source>
        <strain evidence="18 19">H3</strain>
    </source>
</reference>
<evidence type="ECO:0000256" key="16">
    <source>
        <dbReference type="ARBA" id="ARBA00042798"/>
    </source>
</evidence>
<dbReference type="GO" id="GO:0044716">
    <property type="term" value="F:8-oxo-GDP phosphatase activity"/>
    <property type="evidence" value="ECO:0007669"/>
    <property type="project" value="TreeGrafter"/>
</dbReference>
<comment type="cofactor">
    <cofactor evidence="1">
        <name>Mg(2+)</name>
        <dbReference type="ChEBI" id="CHEBI:18420"/>
    </cofactor>
</comment>
<sequence>MHSDKKIIEVVAGALMRPDGSFMLGSRPEGKPYAGYWEFPGGKVEPGESAMQALVRELQEEMAITVTHATPWLTRVHHYEHASVRLHFFRVWDWQGQPQPQEGQQFAWQAPEQTSVQPMLPANGPILKSLQLPALYVITCAHEIGVAAQLQALADGPAYGLVQVREPDMNRQQLQAFVCDVAAIVHARGGKLVVNADPDWLAGWPVDGVHLNGTRLRHLAQRPDFAWVGASVHSAEELQQAGALGLDYALLGHVQPTASHPGVTPLGWQGFTAVLADGIPLPVYALGGLQQQDLPRARQHGAHGVALMRGAWQ</sequence>
<evidence type="ECO:0000256" key="5">
    <source>
        <dbReference type="ARBA" id="ARBA00022723"/>
    </source>
</evidence>
<dbReference type="InterPro" id="IPR036206">
    <property type="entry name" value="ThiamineP_synth_sf"/>
</dbReference>
<evidence type="ECO:0000256" key="10">
    <source>
        <dbReference type="ARBA" id="ARBA00035861"/>
    </source>
</evidence>
<evidence type="ECO:0000256" key="9">
    <source>
        <dbReference type="ARBA" id="ARBA00023204"/>
    </source>
</evidence>
<dbReference type="PANTHER" id="PTHR47707:SF1">
    <property type="entry name" value="NUDIX HYDROLASE FAMILY PROTEIN"/>
    <property type="match status" value="1"/>
</dbReference>
<dbReference type="GO" id="GO:0046872">
    <property type="term" value="F:metal ion binding"/>
    <property type="evidence" value="ECO:0007669"/>
    <property type="project" value="UniProtKB-KW"/>
</dbReference>
<feature type="domain" description="Nudix hydrolase" evidence="17">
    <location>
        <begin position="6"/>
        <end position="134"/>
    </location>
</feature>
<evidence type="ECO:0000259" key="17">
    <source>
        <dbReference type="PROSITE" id="PS51462"/>
    </source>
</evidence>
<dbReference type="Gene3D" id="3.90.79.10">
    <property type="entry name" value="Nucleoside Triphosphate Pyrophosphohydrolase"/>
    <property type="match status" value="1"/>
</dbReference>
<evidence type="ECO:0000256" key="14">
    <source>
        <dbReference type="ARBA" id="ARBA00041592"/>
    </source>
</evidence>
<dbReference type="PANTHER" id="PTHR47707">
    <property type="entry name" value="8-OXO-DGTP DIPHOSPHATASE"/>
    <property type="match status" value="1"/>
</dbReference>
<dbReference type="SUPFAM" id="SSF55811">
    <property type="entry name" value="Nudix"/>
    <property type="match status" value="1"/>
</dbReference>
<evidence type="ECO:0000313" key="19">
    <source>
        <dbReference type="Proteomes" id="UP000198290"/>
    </source>
</evidence>
<dbReference type="InterPro" id="IPR015797">
    <property type="entry name" value="NUDIX_hydrolase-like_dom_sf"/>
</dbReference>
<reference evidence="19" key="3">
    <citation type="journal article" date="2017" name="Plant Physiol. Biochem.">
        <title>Differential oxidative and antioxidative response of duckweed Lemna minor toward plant growth promoting/inhibiting bacteria.</title>
        <authorList>
            <person name="Ishizawa H."/>
            <person name="Kuroda M."/>
            <person name="Morikawa M."/>
            <person name="Ike M."/>
        </authorList>
    </citation>
    <scope>NUCLEOTIDE SEQUENCE [LARGE SCALE GENOMIC DNA]</scope>
    <source>
        <strain evidence="19">H3</strain>
    </source>
</reference>
<keyword evidence="6" id="KW-0227">DNA damage</keyword>
<evidence type="ECO:0000256" key="15">
    <source>
        <dbReference type="ARBA" id="ARBA00041979"/>
    </source>
</evidence>
<dbReference type="InterPro" id="IPR020476">
    <property type="entry name" value="Nudix_hydrolase"/>
</dbReference>
<protein>
    <recommendedName>
        <fullName evidence="13">8-oxo-dGTP diphosphatase</fullName>
        <ecNumber evidence="12">3.6.1.55</ecNumber>
    </recommendedName>
    <alternativeName>
        <fullName evidence="16">7,8-dihydro-8-oxoguanine-triphosphatase</fullName>
    </alternativeName>
    <alternativeName>
        <fullName evidence="15">Mutator protein MutT</fullName>
    </alternativeName>
    <alternativeName>
        <fullName evidence="14">dGTP pyrophosphohydrolase</fullName>
    </alternativeName>
</protein>
<dbReference type="EMBL" id="AP018823">
    <property type="protein sequence ID" value="BBF86691.1"/>
    <property type="molecule type" value="Genomic_DNA"/>
</dbReference>
<accession>A0A3G9GKF1</accession>
<dbReference type="InterPro" id="IPR013785">
    <property type="entry name" value="Aldolase_TIM"/>
</dbReference>
<dbReference type="KEGG" id="amah:DLM_3094"/>
<evidence type="ECO:0000256" key="4">
    <source>
        <dbReference type="ARBA" id="ARBA00022705"/>
    </source>
</evidence>
<dbReference type="PRINTS" id="PR00502">
    <property type="entry name" value="NUDIXFAMILY"/>
</dbReference>
<dbReference type="OrthoDB" id="9810648at2"/>
<keyword evidence="4" id="KW-0235">DNA replication</keyword>
<dbReference type="InterPro" id="IPR022998">
    <property type="entry name" value="ThiamineP_synth_TenI"/>
</dbReference>
<keyword evidence="3" id="KW-0515">Mutator protein</keyword>
<keyword evidence="9" id="KW-0234">DNA repair</keyword>
<keyword evidence="5" id="KW-0479">Metal-binding</keyword>
<dbReference type="CDD" id="cd00564">
    <property type="entry name" value="TMP_TenI"/>
    <property type="match status" value="1"/>
</dbReference>
<dbReference type="RefSeq" id="WP_089085580.1">
    <property type="nucleotide sequence ID" value="NZ_AP018823.1"/>
</dbReference>